<evidence type="ECO:0000313" key="3">
    <source>
        <dbReference type="Proteomes" id="UP001217610"/>
    </source>
</evidence>
<dbReference type="SUPFAM" id="SSF81606">
    <property type="entry name" value="PP2C-like"/>
    <property type="match status" value="1"/>
</dbReference>
<comment type="caution">
    <text evidence="2">The sequence shown here is derived from an EMBL/GenBank/DDBJ whole genome shotgun (WGS) entry which is preliminary data.</text>
</comment>
<dbReference type="Proteomes" id="UP001217610">
    <property type="component" value="Unassembled WGS sequence"/>
</dbReference>
<gene>
    <name evidence="2" type="ORF">M5G25_18405</name>
</gene>
<sequence>MCEADRSYTYRASCGHIAGRSHSKTNTPCQDYAATRIQNDFACIALADGAGSKKHSAYGARSVVKAVTRALANRFEEMWATSEVSPIEVSRELIGYCRSALEQQAQMLSCELSELASTLMFVAHSKGRFLAGHVGDGCIIHQQDDGDVAVISHPDNGEYANTTFFVTDSGVHSHFRLYCGSSGPGSGFVVMSDGTAESLYRRADKSPAAPAIRKLLSWCNTASPKEMRAALAKNLENSFAAKSTDDCSIGVLALASSGLGAGVNNAKTSQ</sequence>
<dbReference type="RefSeq" id="WP_273923605.1">
    <property type="nucleotide sequence ID" value="NZ_JAMDGR010000014.1"/>
</dbReference>
<dbReference type="EMBL" id="JAMDGR010000014">
    <property type="protein sequence ID" value="MDD1150261.1"/>
    <property type="molecule type" value="Genomic_DNA"/>
</dbReference>
<dbReference type="Pfam" id="PF13672">
    <property type="entry name" value="PP2C_2"/>
    <property type="match status" value="1"/>
</dbReference>
<evidence type="ECO:0000259" key="1">
    <source>
        <dbReference type="Pfam" id="PF13672"/>
    </source>
</evidence>
<name>A0ABT5Q954_9PSED</name>
<protein>
    <submittedName>
        <fullName evidence="2">Protein phosphatase 2C domain-containing protein</fullName>
    </submittedName>
</protein>
<accession>A0ABT5Q954</accession>
<dbReference type="Gene3D" id="3.60.40.10">
    <property type="entry name" value="PPM-type phosphatase domain"/>
    <property type="match status" value="1"/>
</dbReference>
<evidence type="ECO:0000313" key="2">
    <source>
        <dbReference type="EMBL" id="MDD1150261.1"/>
    </source>
</evidence>
<organism evidence="2 3">
    <name type="scientific">Pseudomonas idahonensis</name>
    <dbReference type="NCBI Taxonomy" id="2942628"/>
    <lineage>
        <taxon>Bacteria</taxon>
        <taxon>Pseudomonadati</taxon>
        <taxon>Pseudomonadota</taxon>
        <taxon>Gammaproteobacteria</taxon>
        <taxon>Pseudomonadales</taxon>
        <taxon>Pseudomonadaceae</taxon>
        <taxon>Pseudomonas</taxon>
    </lineage>
</organism>
<dbReference type="InterPro" id="IPR036457">
    <property type="entry name" value="PPM-type-like_dom_sf"/>
</dbReference>
<dbReference type="InterPro" id="IPR001932">
    <property type="entry name" value="PPM-type_phosphatase-like_dom"/>
</dbReference>
<feature type="domain" description="PPM-type phosphatase" evidence="1">
    <location>
        <begin position="19"/>
        <end position="236"/>
    </location>
</feature>
<reference evidence="2 3" key="1">
    <citation type="submission" date="2022-05" db="EMBL/GenBank/DDBJ databases">
        <title>Novel Pseudomonas spp. Isolated from a Rainbow Trout Aquaculture Facility.</title>
        <authorList>
            <person name="Testerman T."/>
            <person name="Graf J."/>
        </authorList>
    </citation>
    <scope>NUCLEOTIDE SEQUENCE [LARGE SCALE GENOMIC DNA]</scope>
    <source>
        <strain evidence="2 3">ID357</strain>
    </source>
</reference>
<keyword evidence="3" id="KW-1185">Reference proteome</keyword>
<proteinExistence type="predicted"/>